<protein>
    <submittedName>
        <fullName evidence="3">ATP-binding protein</fullName>
    </submittedName>
    <submittedName>
        <fullName evidence="4">IstB-like ATP binding protein</fullName>
    </submittedName>
</protein>
<reference evidence="4 5" key="1">
    <citation type="submission" date="2016-10" db="EMBL/GenBank/DDBJ databases">
        <authorList>
            <person name="de Groot N.N."/>
        </authorList>
    </citation>
    <scope>NUCLEOTIDE SEQUENCE [LARGE SCALE GENOMIC DNA]</scope>
    <source>
        <strain evidence="4 5">L 420-91</strain>
    </source>
</reference>
<evidence type="ECO:0000313" key="3">
    <source>
        <dbReference type="EMBL" id="QYY43035.1"/>
    </source>
</evidence>
<evidence type="ECO:0000313" key="6">
    <source>
        <dbReference type="Proteomes" id="UP000826616"/>
    </source>
</evidence>
<dbReference type="Proteomes" id="UP000826616">
    <property type="component" value="Chromosome"/>
</dbReference>
<keyword evidence="3" id="KW-0067">ATP-binding</keyword>
<proteinExistence type="predicted"/>
<dbReference type="InterPro" id="IPR008490">
    <property type="entry name" value="Transposase_InsH_N"/>
</dbReference>
<dbReference type="GeneID" id="97604211"/>
<evidence type="ECO:0000313" key="4">
    <source>
        <dbReference type="EMBL" id="SDH75934.1"/>
    </source>
</evidence>
<dbReference type="Pfam" id="PF05598">
    <property type="entry name" value="DUF772"/>
    <property type="match status" value="1"/>
</dbReference>
<organism evidence="4 5">
    <name type="scientific">Aneurinibacillus thermoaerophilus</name>
    <dbReference type="NCBI Taxonomy" id="143495"/>
    <lineage>
        <taxon>Bacteria</taxon>
        <taxon>Bacillati</taxon>
        <taxon>Bacillota</taxon>
        <taxon>Bacilli</taxon>
        <taxon>Bacillales</taxon>
        <taxon>Paenibacillaceae</taxon>
        <taxon>Aneurinibacillus group</taxon>
        <taxon>Aneurinibacillus</taxon>
    </lineage>
</organism>
<evidence type="ECO:0000259" key="1">
    <source>
        <dbReference type="Pfam" id="PF01695"/>
    </source>
</evidence>
<reference evidence="3 6" key="2">
    <citation type="submission" date="2021-08" db="EMBL/GenBank/DDBJ databases">
        <title>Complete genome sequence of the strain Aneurinibacillus thermoaerophilus CCM 8960.</title>
        <authorList>
            <person name="Musilova J."/>
            <person name="Kourilova X."/>
            <person name="Pernicova I."/>
            <person name="Bezdicek M."/>
            <person name="Lengerova M."/>
            <person name="Obruca S."/>
            <person name="Sedlar K."/>
        </authorList>
    </citation>
    <scope>NUCLEOTIDE SEQUENCE [LARGE SCALE GENOMIC DNA]</scope>
    <source>
        <strain evidence="3 6">CCM 8960</strain>
    </source>
</reference>
<accession>A0A1G8F1H4</accession>
<feature type="domain" description="IstB-like ATP-binding" evidence="1">
    <location>
        <begin position="126"/>
        <end position="177"/>
    </location>
</feature>
<dbReference type="InterPro" id="IPR027417">
    <property type="entry name" value="P-loop_NTPase"/>
</dbReference>
<evidence type="ECO:0000259" key="2">
    <source>
        <dbReference type="Pfam" id="PF05598"/>
    </source>
</evidence>
<dbReference type="EMBL" id="FNDE01000053">
    <property type="protein sequence ID" value="SDH75934.1"/>
    <property type="molecule type" value="Genomic_DNA"/>
</dbReference>
<dbReference type="RefSeq" id="WP_057900105.1">
    <property type="nucleotide sequence ID" value="NZ_CP080764.1"/>
</dbReference>
<dbReference type="EMBL" id="CP080764">
    <property type="protein sequence ID" value="QYY43035.1"/>
    <property type="molecule type" value="Genomic_DNA"/>
</dbReference>
<dbReference type="InterPro" id="IPR002611">
    <property type="entry name" value="IstB_ATP-bd"/>
</dbReference>
<feature type="domain" description="Transposase InsH N-terminal" evidence="2">
    <location>
        <begin position="36"/>
        <end position="94"/>
    </location>
</feature>
<dbReference type="Proteomes" id="UP000198956">
    <property type="component" value="Unassembled WGS sequence"/>
</dbReference>
<dbReference type="Pfam" id="PF01695">
    <property type="entry name" value="IstB_IS21"/>
    <property type="match status" value="1"/>
</dbReference>
<gene>
    <name evidence="3" type="ORF">K3F53_01485</name>
    <name evidence="4" type="ORF">SAMN04489735_105312</name>
</gene>
<sequence>MMPNFSMEHAMFAIKDPVLQHALTFLDCPNIPETTYVTGRPAVPRTSMLKCFIIKTDFGIASLQKLVRFLSSYPYWCWIVGLPYVPHLSTFSRAATWWRTEVFFLHTAFLKGLPVNTKLESFTLEEQTSLIVTSNKGPKDWGELLYDPAIATVILDRLVHKGEVIHLHGESYRIKHRPTIFGNN</sequence>
<dbReference type="AlphaFoldDB" id="A0A1G8F1H4"/>
<dbReference type="GO" id="GO:0005524">
    <property type="term" value="F:ATP binding"/>
    <property type="evidence" value="ECO:0007669"/>
    <property type="project" value="UniProtKB-KW"/>
</dbReference>
<name>A0A1G8F1H4_ANETH</name>
<keyword evidence="3" id="KW-0547">Nucleotide-binding</keyword>
<keyword evidence="6" id="KW-1185">Reference proteome</keyword>
<dbReference type="Gene3D" id="3.40.50.300">
    <property type="entry name" value="P-loop containing nucleotide triphosphate hydrolases"/>
    <property type="match status" value="1"/>
</dbReference>
<evidence type="ECO:0000313" key="5">
    <source>
        <dbReference type="Proteomes" id="UP000198956"/>
    </source>
</evidence>